<protein>
    <submittedName>
        <fullName evidence="1">Putative sporulation protein YyaC</fullName>
    </submittedName>
</protein>
<dbReference type="Pfam" id="PF06866">
    <property type="entry name" value="DUF1256"/>
    <property type="match status" value="1"/>
</dbReference>
<evidence type="ECO:0000313" key="1">
    <source>
        <dbReference type="EMBL" id="SHK53617.1"/>
    </source>
</evidence>
<dbReference type="AlphaFoldDB" id="A0A1M6T9E9"/>
<sequence length="202" mass="21573">MSVTINTLQQQSMLPPKTRISVEDTLAIDNFSRDLATRLQEFGVNEEKDVVIVCIGTDRSTGDCLGPLVGTKMTGCTNHGFTVYGTLDEPVHASNMNDRLTAIEATHPDAVIIAIDACLGHLENVGCVNIAAGSLAPGAGVNKNLPAVGQLNITGVVNVGGFMEYLVLQNTRLNLVMRLANLITEGLIQTAHILKTRESRCC</sequence>
<organism evidence="1 2">
    <name type="scientific">Desulforamulus aeronauticus DSM 10349</name>
    <dbReference type="NCBI Taxonomy" id="1121421"/>
    <lineage>
        <taxon>Bacteria</taxon>
        <taxon>Bacillati</taxon>
        <taxon>Bacillota</taxon>
        <taxon>Clostridia</taxon>
        <taxon>Eubacteriales</taxon>
        <taxon>Peptococcaceae</taxon>
        <taxon>Desulforamulus</taxon>
    </lineage>
</organism>
<keyword evidence="2" id="KW-1185">Reference proteome</keyword>
<dbReference type="InterPro" id="IPR009665">
    <property type="entry name" value="YyaC"/>
</dbReference>
<accession>A0A1M6T9E9</accession>
<name>A0A1M6T9E9_9FIRM</name>
<dbReference type="NCBIfam" id="TIGR02841">
    <property type="entry name" value="spore_YyaC"/>
    <property type="match status" value="1"/>
</dbReference>
<dbReference type="EMBL" id="FRAR01000016">
    <property type="protein sequence ID" value="SHK53617.1"/>
    <property type="molecule type" value="Genomic_DNA"/>
</dbReference>
<proteinExistence type="predicted"/>
<dbReference type="Proteomes" id="UP000183997">
    <property type="component" value="Unassembled WGS sequence"/>
</dbReference>
<reference evidence="2" key="1">
    <citation type="submission" date="2016-11" db="EMBL/GenBank/DDBJ databases">
        <authorList>
            <person name="Varghese N."/>
            <person name="Submissions S."/>
        </authorList>
    </citation>
    <scope>NUCLEOTIDE SEQUENCE [LARGE SCALE GENOMIC DNA]</scope>
    <source>
        <strain evidence="2">DSM 10349</strain>
    </source>
</reference>
<dbReference type="OrthoDB" id="9815953at2"/>
<evidence type="ECO:0000313" key="2">
    <source>
        <dbReference type="Proteomes" id="UP000183997"/>
    </source>
</evidence>
<gene>
    <name evidence="1" type="ORF">SAMN02745123_02203</name>
</gene>
<dbReference type="STRING" id="1121421.SAMN02745123_02203"/>
<dbReference type="RefSeq" id="WP_072914218.1">
    <property type="nucleotide sequence ID" value="NZ_FRAR01000016.1"/>
</dbReference>
<dbReference type="InterPro" id="IPR023430">
    <property type="entry name" value="Pept_HybD-like_dom_sf"/>
</dbReference>
<dbReference type="SUPFAM" id="SSF53163">
    <property type="entry name" value="HybD-like"/>
    <property type="match status" value="1"/>
</dbReference>